<dbReference type="Gene3D" id="3.30.70.1050">
    <property type="entry name" value="Trigger factor ribosome-binding domain"/>
    <property type="match status" value="1"/>
</dbReference>
<dbReference type="SUPFAM" id="SSF54534">
    <property type="entry name" value="FKBP-like"/>
    <property type="match status" value="1"/>
</dbReference>
<dbReference type="Pfam" id="PF05697">
    <property type="entry name" value="Trigger_N"/>
    <property type="match status" value="1"/>
</dbReference>
<evidence type="ECO:0000256" key="10">
    <source>
        <dbReference type="ARBA" id="ARBA00029986"/>
    </source>
</evidence>
<dbReference type="Proteomes" id="UP000295707">
    <property type="component" value="Unassembled WGS sequence"/>
</dbReference>
<evidence type="ECO:0000313" key="15">
    <source>
        <dbReference type="EMBL" id="TCK17793.1"/>
    </source>
</evidence>
<keyword evidence="5 11" id="KW-0132">Cell division</keyword>
<dbReference type="NCBIfam" id="TIGR00115">
    <property type="entry name" value="tig"/>
    <property type="match status" value="1"/>
</dbReference>
<dbReference type="HAMAP" id="MF_00303">
    <property type="entry name" value="Trigger_factor_Tig"/>
    <property type="match status" value="1"/>
</dbReference>
<dbReference type="EMBL" id="SMFX01000001">
    <property type="protein sequence ID" value="TCK17793.1"/>
    <property type="molecule type" value="Genomic_DNA"/>
</dbReference>
<dbReference type="InterPro" id="IPR036611">
    <property type="entry name" value="Trigger_fac_ribosome-bd_sf"/>
</dbReference>
<evidence type="ECO:0000256" key="5">
    <source>
        <dbReference type="ARBA" id="ARBA00022618"/>
    </source>
</evidence>
<evidence type="ECO:0000256" key="12">
    <source>
        <dbReference type="PROSITE-ProRule" id="PRU00277"/>
    </source>
</evidence>
<evidence type="ECO:0000256" key="1">
    <source>
        <dbReference type="ARBA" id="ARBA00000971"/>
    </source>
</evidence>
<keyword evidence="9 11" id="KW-0131">Cell cycle</keyword>
<dbReference type="GO" id="GO:0051083">
    <property type="term" value="P:'de novo' cotranslational protein folding"/>
    <property type="evidence" value="ECO:0007669"/>
    <property type="project" value="TreeGrafter"/>
</dbReference>
<dbReference type="GO" id="GO:0003755">
    <property type="term" value="F:peptidyl-prolyl cis-trans isomerase activity"/>
    <property type="evidence" value="ECO:0007669"/>
    <property type="project" value="UniProtKB-UniRule"/>
</dbReference>
<organism evidence="15 16">
    <name type="scientific">Thiogranum longum</name>
    <dbReference type="NCBI Taxonomy" id="1537524"/>
    <lineage>
        <taxon>Bacteria</taxon>
        <taxon>Pseudomonadati</taxon>
        <taxon>Pseudomonadota</taxon>
        <taxon>Gammaproteobacteria</taxon>
        <taxon>Chromatiales</taxon>
        <taxon>Ectothiorhodospiraceae</taxon>
        <taxon>Thiogranum</taxon>
    </lineage>
</organism>
<evidence type="ECO:0000256" key="9">
    <source>
        <dbReference type="ARBA" id="ARBA00023306"/>
    </source>
</evidence>
<dbReference type="PIRSF" id="PIRSF003095">
    <property type="entry name" value="Trigger_factor"/>
    <property type="match status" value="1"/>
</dbReference>
<comment type="similarity">
    <text evidence="2 11 13">Belongs to the FKBP-type PPIase family. Tig subfamily.</text>
</comment>
<dbReference type="InterPro" id="IPR001179">
    <property type="entry name" value="PPIase_FKBP_dom"/>
</dbReference>
<keyword evidence="16" id="KW-1185">Reference proteome</keyword>
<comment type="catalytic activity">
    <reaction evidence="1 11 12">
        <text>[protein]-peptidylproline (omega=180) = [protein]-peptidylproline (omega=0)</text>
        <dbReference type="Rhea" id="RHEA:16237"/>
        <dbReference type="Rhea" id="RHEA-COMP:10747"/>
        <dbReference type="Rhea" id="RHEA-COMP:10748"/>
        <dbReference type="ChEBI" id="CHEBI:83833"/>
        <dbReference type="ChEBI" id="CHEBI:83834"/>
        <dbReference type="EC" id="5.2.1.8"/>
    </reaction>
</comment>
<dbReference type="FunFam" id="3.10.50.40:FF:000001">
    <property type="entry name" value="Trigger factor"/>
    <property type="match status" value="1"/>
</dbReference>
<accession>A0A4R1HB99</accession>
<dbReference type="GO" id="GO:0015031">
    <property type="term" value="P:protein transport"/>
    <property type="evidence" value="ECO:0007669"/>
    <property type="project" value="UniProtKB-UniRule"/>
</dbReference>
<evidence type="ECO:0000256" key="7">
    <source>
        <dbReference type="ARBA" id="ARBA00023186"/>
    </source>
</evidence>
<evidence type="ECO:0000256" key="3">
    <source>
        <dbReference type="ARBA" id="ARBA00013194"/>
    </source>
</evidence>
<dbReference type="Pfam" id="PF00254">
    <property type="entry name" value="FKBP_C"/>
    <property type="match status" value="1"/>
</dbReference>
<keyword evidence="6 11" id="KW-0697">Rotamase</keyword>
<dbReference type="InterPro" id="IPR037041">
    <property type="entry name" value="Trigger_fac_C_sf"/>
</dbReference>
<name>A0A4R1HB99_9GAMM</name>
<dbReference type="RefSeq" id="WP_132971641.1">
    <property type="nucleotide sequence ID" value="NZ_SMFX01000001.1"/>
</dbReference>
<reference evidence="15 16" key="1">
    <citation type="submission" date="2019-03" db="EMBL/GenBank/DDBJ databases">
        <title>Genomic Encyclopedia of Type Strains, Phase IV (KMG-IV): sequencing the most valuable type-strain genomes for metagenomic binning, comparative biology and taxonomic classification.</title>
        <authorList>
            <person name="Goeker M."/>
        </authorList>
    </citation>
    <scope>NUCLEOTIDE SEQUENCE [LARGE SCALE GENOMIC DNA]</scope>
    <source>
        <strain evidence="15 16">DSM 19610</strain>
    </source>
</reference>
<dbReference type="GO" id="GO:0005737">
    <property type="term" value="C:cytoplasm"/>
    <property type="evidence" value="ECO:0007669"/>
    <property type="project" value="UniProtKB-SubCell"/>
</dbReference>
<dbReference type="Pfam" id="PF05698">
    <property type="entry name" value="Trigger_C"/>
    <property type="match status" value="1"/>
</dbReference>
<dbReference type="GO" id="GO:0044183">
    <property type="term" value="F:protein folding chaperone"/>
    <property type="evidence" value="ECO:0007669"/>
    <property type="project" value="TreeGrafter"/>
</dbReference>
<comment type="caution">
    <text evidence="15">The sequence shown here is derived from an EMBL/GenBank/DDBJ whole genome shotgun (WGS) entry which is preliminary data.</text>
</comment>
<dbReference type="SUPFAM" id="SSF102735">
    <property type="entry name" value="Trigger factor ribosome-binding domain"/>
    <property type="match status" value="1"/>
</dbReference>
<comment type="subcellular location">
    <subcellularLocation>
        <location evidence="11">Cytoplasm</location>
    </subcellularLocation>
    <text evidence="11">About half TF is bound to the ribosome near the polypeptide exit tunnel while the other half is free in the cytoplasm.</text>
</comment>
<keyword evidence="7 11" id="KW-0143">Chaperone</keyword>
<evidence type="ECO:0000256" key="6">
    <source>
        <dbReference type="ARBA" id="ARBA00023110"/>
    </source>
</evidence>
<gene>
    <name evidence="11" type="primary">tig</name>
    <name evidence="15" type="ORF">DFR30_1040</name>
</gene>
<evidence type="ECO:0000256" key="8">
    <source>
        <dbReference type="ARBA" id="ARBA00023235"/>
    </source>
</evidence>
<keyword evidence="8 11" id="KW-0413">Isomerase</keyword>
<sequence length="430" mass="47631">MQVSVETTSGLGRRMTVQIPAEQIDQQVDSKLQQLTRSVRLDGFRPGKVPLGVVKKRYESQVREETAAELIASTYEQALQQENLKPAGEPSIEQTRNRSGEELEYVAIFDVYPEIVIPDLGDLKLERPVAEVSDTEIDAMLEKLRSQRVTWTRVDRAAANGDRVEIDFEGSIDGQPFNGNAAQNVPLELGSGSMIPGFEEQLAGVSAGDHKTIEVTFPDDYGSAEVAGKTAKFDITVHSVSEPAMPELDDEFARAFGVGDGGLDALREEVRKNMRRELDAVIKKSIKSQVFDALLEKADLDVPASLLDSEIEALIKKDGATADAGSDDRSRYEEEARRRVSLGLLISEIIQRNQLAVNPDRVRETIEEMAQSYENPEEVVQWYYSNQEMLSGVQTLIMEETVAEWVTEQAQVEDKATTFEELMQSASGAA</sequence>
<dbReference type="PANTHER" id="PTHR30560:SF3">
    <property type="entry name" value="TRIGGER FACTOR-LIKE PROTEIN TIG, CHLOROPLASTIC"/>
    <property type="match status" value="1"/>
</dbReference>
<evidence type="ECO:0000256" key="4">
    <source>
        <dbReference type="ARBA" id="ARBA00016902"/>
    </source>
</evidence>
<comment type="function">
    <text evidence="11">Involved in protein export. Acts as a chaperone by maintaining the newly synthesized protein in an open conformation. Functions as a peptidyl-prolyl cis-trans isomerase.</text>
</comment>
<dbReference type="AlphaFoldDB" id="A0A4R1HB99"/>
<dbReference type="GO" id="GO:0043022">
    <property type="term" value="F:ribosome binding"/>
    <property type="evidence" value="ECO:0007669"/>
    <property type="project" value="TreeGrafter"/>
</dbReference>
<dbReference type="InterPro" id="IPR027304">
    <property type="entry name" value="Trigger_fact/SurA_dom_sf"/>
</dbReference>
<dbReference type="Gene3D" id="1.10.3120.10">
    <property type="entry name" value="Trigger factor, C-terminal domain"/>
    <property type="match status" value="1"/>
</dbReference>
<comment type="domain">
    <text evidence="11">Consists of 3 domains; the N-terminus binds the ribosome, the middle domain has PPIase activity, while the C-terminus has intrinsic chaperone activity on its own.</text>
</comment>
<dbReference type="GO" id="GO:0043335">
    <property type="term" value="P:protein unfolding"/>
    <property type="evidence" value="ECO:0007669"/>
    <property type="project" value="TreeGrafter"/>
</dbReference>
<evidence type="ECO:0000256" key="2">
    <source>
        <dbReference type="ARBA" id="ARBA00005464"/>
    </source>
</evidence>
<evidence type="ECO:0000256" key="11">
    <source>
        <dbReference type="HAMAP-Rule" id="MF_00303"/>
    </source>
</evidence>
<dbReference type="InterPro" id="IPR008880">
    <property type="entry name" value="Trigger_fac_C"/>
</dbReference>
<dbReference type="InterPro" id="IPR005215">
    <property type="entry name" value="Trig_fac"/>
</dbReference>
<dbReference type="Gene3D" id="3.10.50.40">
    <property type="match status" value="1"/>
</dbReference>
<dbReference type="PROSITE" id="PS50059">
    <property type="entry name" value="FKBP_PPIASE"/>
    <property type="match status" value="1"/>
</dbReference>
<evidence type="ECO:0000256" key="13">
    <source>
        <dbReference type="RuleBase" id="RU003914"/>
    </source>
</evidence>
<evidence type="ECO:0000259" key="14">
    <source>
        <dbReference type="PROSITE" id="PS50059"/>
    </source>
</evidence>
<protein>
    <recommendedName>
        <fullName evidence="4 11">Trigger factor</fullName>
        <shortName evidence="11">TF</shortName>
        <ecNumber evidence="3 11">5.2.1.8</ecNumber>
    </recommendedName>
    <alternativeName>
        <fullName evidence="10 11">PPIase</fullName>
    </alternativeName>
</protein>
<dbReference type="OrthoDB" id="9767721at2"/>
<dbReference type="EC" id="5.2.1.8" evidence="3 11"/>
<dbReference type="InterPro" id="IPR008881">
    <property type="entry name" value="Trigger_fac_ribosome-bd_bac"/>
</dbReference>
<evidence type="ECO:0000313" key="16">
    <source>
        <dbReference type="Proteomes" id="UP000295707"/>
    </source>
</evidence>
<feature type="domain" description="PPIase FKBP-type" evidence="14">
    <location>
        <begin position="161"/>
        <end position="246"/>
    </location>
</feature>
<dbReference type="SUPFAM" id="SSF109998">
    <property type="entry name" value="Triger factor/SurA peptide-binding domain-like"/>
    <property type="match status" value="1"/>
</dbReference>
<dbReference type="InterPro" id="IPR046357">
    <property type="entry name" value="PPIase_dom_sf"/>
</dbReference>
<proteinExistence type="inferred from homology"/>
<dbReference type="PANTHER" id="PTHR30560">
    <property type="entry name" value="TRIGGER FACTOR CHAPERONE AND PEPTIDYL-PROLYL CIS/TRANS ISOMERASE"/>
    <property type="match status" value="1"/>
</dbReference>
<keyword evidence="11" id="KW-0963">Cytoplasm</keyword>
<dbReference type="GO" id="GO:0051301">
    <property type="term" value="P:cell division"/>
    <property type="evidence" value="ECO:0007669"/>
    <property type="project" value="UniProtKB-KW"/>
</dbReference>